<accession>A0A450U0W7</accession>
<evidence type="ECO:0000313" key="1">
    <source>
        <dbReference type="EMBL" id="VFJ75980.1"/>
    </source>
</evidence>
<organism evidence="1">
    <name type="scientific">Candidatus Kentrum sp. FM</name>
    <dbReference type="NCBI Taxonomy" id="2126340"/>
    <lineage>
        <taxon>Bacteria</taxon>
        <taxon>Pseudomonadati</taxon>
        <taxon>Pseudomonadota</taxon>
        <taxon>Gammaproteobacteria</taxon>
        <taxon>Candidatus Kentrum</taxon>
    </lineage>
</organism>
<gene>
    <name evidence="1" type="ORF">BECKFM1743A_GA0114220_108912</name>
</gene>
<reference evidence="1" key="1">
    <citation type="submission" date="2019-02" db="EMBL/GenBank/DDBJ databases">
        <authorList>
            <person name="Gruber-Vodicka R. H."/>
            <person name="Seah K. B. B."/>
        </authorList>
    </citation>
    <scope>NUCLEOTIDE SEQUENCE</scope>
    <source>
        <strain evidence="1">BECK_BZ163</strain>
    </source>
</reference>
<name>A0A450U0W7_9GAMM</name>
<proteinExistence type="predicted"/>
<dbReference type="EMBL" id="CAADEZ010000891">
    <property type="protein sequence ID" value="VFJ75980.1"/>
    <property type="molecule type" value="Genomic_DNA"/>
</dbReference>
<protein>
    <submittedName>
        <fullName evidence="1">Uncharacterized protein</fullName>
    </submittedName>
</protein>
<dbReference type="AlphaFoldDB" id="A0A450U0W7"/>
<sequence>MCGKLAIVRSILAAERNSRLYFDKHKGNFNIVLHKLGKTWYPAFFRLLTRNHTKDGLADRFRSVLLCVFNYDRCIEHFLYHALQVYYGMSSEAAAGLMKQLPIYHPYGSVGSLPWQGGDDVMAFGDEPSPHQLLQLADGIKTFTEGVKPGSGGIWESKRDIARAVQFSWRKSALCRPGDRRSQGELNSPGDIAAARKLVFLGFGFHELNMELLSLTDGDLEVFKKDLEKGYIDKNLFPSCFATAHGHSESNVANIKGRIRRLFGNQSATVDQEVKDSSCRDFFQEFSMSLSF</sequence>